<dbReference type="InterPro" id="IPR009781">
    <property type="entry name" value="DUF1345"/>
</dbReference>
<accession>A0A1H9YFV1</accession>
<keyword evidence="1" id="KW-1133">Transmembrane helix</keyword>
<dbReference type="Pfam" id="PF07077">
    <property type="entry name" value="DUF1345"/>
    <property type="match status" value="1"/>
</dbReference>
<dbReference type="STRING" id="568860.SAMN05421811_10125"/>
<dbReference type="RefSeq" id="WP_091075272.1">
    <property type="nucleotide sequence ID" value="NZ_FOHX01000001.1"/>
</dbReference>
<proteinExistence type="predicted"/>
<evidence type="ECO:0000313" key="2">
    <source>
        <dbReference type="EMBL" id="SES67907.1"/>
    </source>
</evidence>
<feature type="transmembrane region" description="Helical" evidence="1">
    <location>
        <begin position="112"/>
        <end position="134"/>
    </location>
</feature>
<protein>
    <submittedName>
        <fullName evidence="2">Uncharacterized membrane protein</fullName>
    </submittedName>
</protein>
<dbReference type="EMBL" id="FOHX01000001">
    <property type="protein sequence ID" value="SES67907.1"/>
    <property type="molecule type" value="Genomic_DNA"/>
</dbReference>
<dbReference type="AlphaFoldDB" id="A0A1H9YFV1"/>
<feature type="transmembrane region" description="Helical" evidence="1">
    <location>
        <begin position="21"/>
        <end position="38"/>
    </location>
</feature>
<gene>
    <name evidence="2" type="ORF">SAMN05421811_10125</name>
</gene>
<keyword evidence="1" id="KW-0472">Membrane</keyword>
<feature type="transmembrane region" description="Helical" evidence="1">
    <location>
        <begin position="199"/>
        <end position="219"/>
    </location>
</feature>
<organism evidence="2 3">
    <name type="scientific">Nonomuraea wenchangensis</name>
    <dbReference type="NCBI Taxonomy" id="568860"/>
    <lineage>
        <taxon>Bacteria</taxon>
        <taxon>Bacillati</taxon>
        <taxon>Actinomycetota</taxon>
        <taxon>Actinomycetes</taxon>
        <taxon>Streptosporangiales</taxon>
        <taxon>Streptosporangiaceae</taxon>
        <taxon>Nonomuraea</taxon>
    </lineage>
</organism>
<dbReference type="Proteomes" id="UP000199361">
    <property type="component" value="Unassembled WGS sequence"/>
</dbReference>
<keyword evidence="3" id="KW-1185">Reference proteome</keyword>
<name>A0A1H9YFV1_9ACTN</name>
<evidence type="ECO:0000256" key="1">
    <source>
        <dbReference type="SAM" id="Phobius"/>
    </source>
</evidence>
<sequence>MVRPKRVSWLVGTTARRTAELAAVIGVVVMAGAAALVPPSFVPLIGWDAAALAFLVMTWLRIGRLDGPETSAAIESEDPSRAGADLAVLAAAVASLVAVAYLVVQADTPAELVLHVGVGVVSVVVSWAVIHTIFTLRYTRMYYSPGPWGGVDFHDHDPSPQPRFTDFAYLAFTVGMTFQVSDTELNTAGFRAAVLRQALLSYLFGAVILALAINLVAGVGR</sequence>
<dbReference type="OrthoDB" id="64737at2"/>
<keyword evidence="1" id="KW-0812">Transmembrane</keyword>
<reference evidence="2 3" key="1">
    <citation type="submission" date="2016-10" db="EMBL/GenBank/DDBJ databases">
        <authorList>
            <person name="de Groot N.N."/>
        </authorList>
    </citation>
    <scope>NUCLEOTIDE SEQUENCE [LARGE SCALE GENOMIC DNA]</scope>
    <source>
        <strain evidence="2 3">CGMCC 4.5598</strain>
    </source>
</reference>
<evidence type="ECO:0000313" key="3">
    <source>
        <dbReference type="Proteomes" id="UP000199361"/>
    </source>
</evidence>
<feature type="transmembrane region" description="Helical" evidence="1">
    <location>
        <begin position="83"/>
        <end position="106"/>
    </location>
</feature>